<organism evidence="1 2">
    <name type="scientific">Terriglobus aquaticus</name>
    <dbReference type="NCBI Taxonomy" id="940139"/>
    <lineage>
        <taxon>Bacteria</taxon>
        <taxon>Pseudomonadati</taxon>
        <taxon>Acidobacteriota</taxon>
        <taxon>Terriglobia</taxon>
        <taxon>Terriglobales</taxon>
        <taxon>Acidobacteriaceae</taxon>
        <taxon>Terriglobus</taxon>
    </lineage>
</organism>
<gene>
    <name evidence="1" type="ORF">ACK2TP_05930</name>
</gene>
<dbReference type="RefSeq" id="WP_263413175.1">
    <property type="nucleotide sequence ID" value="NZ_BAABBH010000001.1"/>
</dbReference>
<comment type="caution">
    <text evidence="1">The sequence shown here is derived from an EMBL/GenBank/DDBJ whole genome shotgun (WGS) entry which is preliminary data.</text>
</comment>
<dbReference type="EMBL" id="JBJYXY010000001">
    <property type="protein sequence ID" value="MFN2975294.1"/>
    <property type="molecule type" value="Genomic_DNA"/>
</dbReference>
<evidence type="ECO:0008006" key="3">
    <source>
        <dbReference type="Google" id="ProtNLM"/>
    </source>
</evidence>
<dbReference type="Proteomes" id="UP001634747">
    <property type="component" value="Unassembled WGS sequence"/>
</dbReference>
<reference evidence="1 2" key="1">
    <citation type="submission" date="2024-12" db="EMBL/GenBank/DDBJ databases">
        <authorList>
            <person name="Lee Y."/>
        </authorList>
    </citation>
    <scope>NUCLEOTIDE SEQUENCE [LARGE SCALE GENOMIC DNA]</scope>
    <source>
        <strain evidence="1 2">03SUJ4</strain>
    </source>
</reference>
<sequence length="170" mass="18691">MSHEIELAPTVLLVTAITGADNMAEAISERAGVVIELVRSRRAALASLRRYSFDAVMVDATLPDGEVTPTQMLWQNTGDALPVEVDLRALGASGVARLLRGILNRRQQMEMQVREQVTRSLAESMRGPITGLLLQSDLVLRDGDLNPAAEAKVREMRALADDLRIRLRPH</sequence>
<accession>A0ABW9KL26</accession>
<proteinExistence type="predicted"/>
<keyword evidence="2" id="KW-1185">Reference proteome</keyword>
<evidence type="ECO:0000313" key="1">
    <source>
        <dbReference type="EMBL" id="MFN2975294.1"/>
    </source>
</evidence>
<name>A0ABW9KL26_9BACT</name>
<evidence type="ECO:0000313" key="2">
    <source>
        <dbReference type="Proteomes" id="UP001634747"/>
    </source>
</evidence>
<protein>
    <recommendedName>
        <fullName evidence="3">Response regulator receiver domain-containing protein</fullName>
    </recommendedName>
</protein>